<sequence>MKKALRRYWQTDFWREFFDTFLNISDCQNQPNLSHWGRKISVLLKEDPSRLRETCRLLRIQDETILQAPSF</sequence>
<dbReference type="EMBL" id="VJMJ01000176">
    <property type="protein sequence ID" value="KAF0728502.1"/>
    <property type="molecule type" value="Genomic_DNA"/>
</dbReference>
<accession>A0A6G0WMD6</accession>
<evidence type="ECO:0000313" key="1">
    <source>
        <dbReference type="EMBL" id="KAF0728502.1"/>
    </source>
</evidence>
<protein>
    <recommendedName>
        <fullName evidence="3">RXLR phytopathogen effector protein WY-domain domain-containing protein</fullName>
    </recommendedName>
</protein>
<dbReference type="Gene3D" id="1.10.510.10">
    <property type="entry name" value="Transferase(Phosphotransferase) domain 1"/>
    <property type="match status" value="1"/>
</dbReference>
<dbReference type="Proteomes" id="UP000481153">
    <property type="component" value="Unassembled WGS sequence"/>
</dbReference>
<organism evidence="1 2">
    <name type="scientific">Aphanomyces euteiches</name>
    <dbReference type="NCBI Taxonomy" id="100861"/>
    <lineage>
        <taxon>Eukaryota</taxon>
        <taxon>Sar</taxon>
        <taxon>Stramenopiles</taxon>
        <taxon>Oomycota</taxon>
        <taxon>Saprolegniomycetes</taxon>
        <taxon>Saprolegniales</taxon>
        <taxon>Verrucalvaceae</taxon>
        <taxon>Aphanomyces</taxon>
    </lineage>
</organism>
<dbReference type="AlphaFoldDB" id="A0A6G0WMD6"/>
<dbReference type="VEuPathDB" id="FungiDB:AeMF1_010044"/>
<proteinExistence type="predicted"/>
<name>A0A6G0WMD6_9STRA</name>
<evidence type="ECO:0008006" key="3">
    <source>
        <dbReference type="Google" id="ProtNLM"/>
    </source>
</evidence>
<comment type="caution">
    <text evidence="1">The sequence shown here is derived from an EMBL/GenBank/DDBJ whole genome shotgun (WGS) entry which is preliminary data.</text>
</comment>
<gene>
    <name evidence="1" type="ORF">Ae201684_013688</name>
</gene>
<evidence type="ECO:0000313" key="2">
    <source>
        <dbReference type="Proteomes" id="UP000481153"/>
    </source>
</evidence>
<reference evidence="1 2" key="1">
    <citation type="submission" date="2019-07" db="EMBL/GenBank/DDBJ databases">
        <title>Genomics analysis of Aphanomyces spp. identifies a new class of oomycete effector associated with host adaptation.</title>
        <authorList>
            <person name="Gaulin E."/>
        </authorList>
    </citation>
    <scope>NUCLEOTIDE SEQUENCE [LARGE SCALE GENOMIC DNA]</scope>
    <source>
        <strain evidence="1 2">ATCC 201684</strain>
    </source>
</reference>
<keyword evidence="2" id="KW-1185">Reference proteome</keyword>